<feature type="region of interest" description="Disordered" evidence="1">
    <location>
        <begin position="116"/>
        <end position="184"/>
    </location>
</feature>
<dbReference type="Proteomes" id="UP000563050">
    <property type="component" value="Unassembled WGS sequence"/>
</dbReference>
<gene>
    <name evidence="2" type="ORF">FHR95_000278</name>
</gene>
<protein>
    <submittedName>
        <fullName evidence="2">Uncharacterized protein</fullName>
    </submittedName>
</protein>
<comment type="caution">
    <text evidence="2">The sequence shown here is derived from an EMBL/GenBank/DDBJ whole genome shotgun (WGS) entry which is preliminary data.</text>
</comment>
<feature type="compositionally biased region" description="Basic and acidic residues" evidence="1">
    <location>
        <begin position="173"/>
        <end position="184"/>
    </location>
</feature>
<evidence type="ECO:0000256" key="1">
    <source>
        <dbReference type="SAM" id="MobiDB-lite"/>
    </source>
</evidence>
<accession>A0A7W5DHX9</accession>
<sequence>MLKKLFGKPPVDVWVVKQVDENLIHLCGHGTLESQDKRKTMLEALARGEFRGAVRLAGGGLVLNARLFAALVPLNELTLTDDDQAYWQGRLWRVSQVPQRCWSFDGRLVAQQVISPGGPGLVSSEDVSGIRGRAGAVTPPPTGEVTFRPDNELEPQPAITQQHDPAHPPKPATRREPRDDDNRH</sequence>
<dbReference type="RefSeq" id="WP_183313081.1">
    <property type="nucleotide sequence ID" value="NZ_JACHXQ010000001.1"/>
</dbReference>
<evidence type="ECO:0000313" key="2">
    <source>
        <dbReference type="EMBL" id="MBB3182754.1"/>
    </source>
</evidence>
<reference evidence="2 3" key="1">
    <citation type="submission" date="2020-08" db="EMBL/GenBank/DDBJ databases">
        <title>Genomic Encyclopedia of Type Strains, Phase III (KMG-III): the genomes of soil and plant-associated and newly described type strains.</title>
        <authorList>
            <person name="Whitman W."/>
        </authorList>
    </citation>
    <scope>NUCLEOTIDE SEQUENCE [LARGE SCALE GENOMIC DNA]</scope>
    <source>
        <strain evidence="2 3">CECT 7341</strain>
    </source>
</reference>
<dbReference type="EMBL" id="JACHXQ010000001">
    <property type="protein sequence ID" value="MBB3182754.1"/>
    <property type="molecule type" value="Genomic_DNA"/>
</dbReference>
<evidence type="ECO:0000313" key="3">
    <source>
        <dbReference type="Proteomes" id="UP000563050"/>
    </source>
</evidence>
<keyword evidence="3" id="KW-1185">Reference proteome</keyword>
<proteinExistence type="predicted"/>
<dbReference type="AlphaFoldDB" id="A0A7W5DHX9"/>
<name>A0A7W5DHX9_9GAMM</name>
<organism evidence="2 3">
    <name type="scientific">Halomonas fontilapidosi</name>
    <dbReference type="NCBI Taxonomy" id="616675"/>
    <lineage>
        <taxon>Bacteria</taxon>
        <taxon>Pseudomonadati</taxon>
        <taxon>Pseudomonadota</taxon>
        <taxon>Gammaproteobacteria</taxon>
        <taxon>Oceanospirillales</taxon>
        <taxon>Halomonadaceae</taxon>
        <taxon>Halomonas</taxon>
    </lineage>
</organism>